<dbReference type="SUPFAM" id="SSF51735">
    <property type="entry name" value="NAD(P)-binding Rossmann-fold domains"/>
    <property type="match status" value="1"/>
</dbReference>
<dbReference type="PANTHER" id="PTHR43431:SF7">
    <property type="entry name" value="OXIDOREDUCTASE, SHORT CHAIN DEHYDROGENASE_REDUCTASE FAMILY (AFU_ORTHOLOGUE AFUA_5G14000)"/>
    <property type="match status" value="1"/>
</dbReference>
<dbReference type="AlphaFoldDB" id="A0A545TZS6"/>
<name>A0A545TZS6_9GAMM</name>
<dbReference type="Pfam" id="PF00106">
    <property type="entry name" value="adh_short"/>
    <property type="match status" value="1"/>
</dbReference>
<organism evidence="1 2">
    <name type="scientific">Exilibacterium tricleocarpae</name>
    <dbReference type="NCBI Taxonomy" id="2591008"/>
    <lineage>
        <taxon>Bacteria</taxon>
        <taxon>Pseudomonadati</taxon>
        <taxon>Pseudomonadota</taxon>
        <taxon>Gammaproteobacteria</taxon>
        <taxon>Cellvibrionales</taxon>
        <taxon>Cellvibrionaceae</taxon>
        <taxon>Exilibacterium</taxon>
    </lineage>
</organism>
<keyword evidence="2" id="KW-1185">Reference proteome</keyword>
<dbReference type="InterPro" id="IPR036291">
    <property type="entry name" value="NAD(P)-bd_dom_sf"/>
</dbReference>
<dbReference type="InterPro" id="IPR002347">
    <property type="entry name" value="SDR_fam"/>
</dbReference>
<gene>
    <name evidence="1" type="ORF">FKG94_08180</name>
</gene>
<dbReference type="Proteomes" id="UP000319732">
    <property type="component" value="Unassembled WGS sequence"/>
</dbReference>
<dbReference type="OrthoDB" id="5513072at2"/>
<dbReference type="EMBL" id="VHSG01000007">
    <property type="protein sequence ID" value="TQV82693.1"/>
    <property type="molecule type" value="Genomic_DNA"/>
</dbReference>
<dbReference type="PANTHER" id="PTHR43431">
    <property type="entry name" value="OXIDOREDUCTASE, SHORT CHAIN DEHYDROGENASE/REDUCTASE FAMILY (AFU_ORTHOLOGUE AFUA_5G14000)"/>
    <property type="match status" value="1"/>
</dbReference>
<reference evidence="1 2" key="1">
    <citation type="submission" date="2019-06" db="EMBL/GenBank/DDBJ databases">
        <title>Whole genome sequence for Cellvibrionaceae sp. R142.</title>
        <authorList>
            <person name="Wang G."/>
        </authorList>
    </citation>
    <scope>NUCLEOTIDE SEQUENCE [LARGE SCALE GENOMIC DNA]</scope>
    <source>
        <strain evidence="1 2">R142</strain>
    </source>
</reference>
<dbReference type="Gene3D" id="3.40.50.720">
    <property type="entry name" value="NAD(P)-binding Rossmann-like Domain"/>
    <property type="match status" value="1"/>
</dbReference>
<accession>A0A545TZS6</accession>
<comment type="caution">
    <text evidence="1">The sequence shown here is derived from an EMBL/GenBank/DDBJ whole genome shotgun (WGS) entry which is preliminary data.</text>
</comment>
<dbReference type="PRINTS" id="PR00081">
    <property type="entry name" value="GDHRDH"/>
</dbReference>
<dbReference type="RefSeq" id="WP_142903709.1">
    <property type="nucleotide sequence ID" value="NZ_ML660090.1"/>
</dbReference>
<sequence>MSGQPENPSPVALVMGTGDAIGAAIARRFAGAGYIVCMARRNGDKLSPLVAQMREQGWLAHIFSCDARKEEQVQSLFATIEETLGALEVVVFNIGANVPMGILETSSRKFFKIWEMACFAGFLTGREASRYMARRGRGTIIFTGATASVKGSAGFAAFASAKHGLRALAQSMARELGPRNIHVAHVVIDAAVETDWIRQNHPDYEKLAARDGIVQPDDLAENYLMLHRQPRNAWTFELDCRPWVEKW</sequence>
<evidence type="ECO:0000313" key="2">
    <source>
        <dbReference type="Proteomes" id="UP000319732"/>
    </source>
</evidence>
<protein>
    <submittedName>
        <fullName evidence="1">SDR family NAD(P)-dependent oxidoreductase</fullName>
    </submittedName>
</protein>
<proteinExistence type="predicted"/>
<evidence type="ECO:0000313" key="1">
    <source>
        <dbReference type="EMBL" id="TQV82693.1"/>
    </source>
</evidence>